<feature type="region of interest" description="Disordered" evidence="1">
    <location>
        <begin position="699"/>
        <end position="721"/>
    </location>
</feature>
<dbReference type="InterPro" id="IPR052212">
    <property type="entry name" value="PH-like_domain"/>
</dbReference>
<feature type="region of interest" description="Disordered" evidence="1">
    <location>
        <begin position="374"/>
        <end position="401"/>
    </location>
</feature>
<dbReference type="EMBL" id="UXSR01005202">
    <property type="protein sequence ID" value="VDD79594.1"/>
    <property type="molecule type" value="Genomic_DNA"/>
</dbReference>
<evidence type="ECO:0000259" key="2">
    <source>
        <dbReference type="PROSITE" id="PS50003"/>
    </source>
</evidence>
<feature type="compositionally biased region" description="Polar residues" evidence="1">
    <location>
        <begin position="416"/>
        <end position="427"/>
    </location>
</feature>
<dbReference type="AlphaFoldDB" id="A0A158QU17"/>
<reference evidence="5" key="2">
    <citation type="submission" date="2019-11" db="UniProtKB">
        <authorList>
            <consortium name="WormBaseParasite"/>
        </authorList>
    </citation>
    <scope>IDENTIFICATION</scope>
</reference>
<dbReference type="InterPro" id="IPR011993">
    <property type="entry name" value="PH-like_dom_sf"/>
</dbReference>
<dbReference type="PANTHER" id="PTHR12156:SF5">
    <property type="entry name" value="FI18040P1"/>
    <property type="match status" value="1"/>
</dbReference>
<evidence type="ECO:0000313" key="5">
    <source>
        <dbReference type="WBParaSite" id="MCU_000637-RA"/>
    </source>
</evidence>
<organism evidence="5">
    <name type="scientific">Mesocestoides corti</name>
    <name type="common">Flatworm</name>
    <dbReference type="NCBI Taxonomy" id="53468"/>
    <lineage>
        <taxon>Eukaryota</taxon>
        <taxon>Metazoa</taxon>
        <taxon>Spiralia</taxon>
        <taxon>Lophotrochozoa</taxon>
        <taxon>Platyhelminthes</taxon>
        <taxon>Cestoda</taxon>
        <taxon>Eucestoda</taxon>
        <taxon>Cyclophyllidea</taxon>
        <taxon>Mesocestoididae</taxon>
        <taxon>Mesocestoides</taxon>
    </lineage>
</organism>
<evidence type="ECO:0000256" key="1">
    <source>
        <dbReference type="SAM" id="MobiDB-lite"/>
    </source>
</evidence>
<dbReference type="Proteomes" id="UP000267029">
    <property type="component" value="Unassembled WGS sequence"/>
</dbReference>
<feature type="region of interest" description="Disordered" evidence="1">
    <location>
        <begin position="413"/>
        <end position="453"/>
    </location>
</feature>
<feature type="region of interest" description="Disordered" evidence="1">
    <location>
        <begin position="221"/>
        <end position="263"/>
    </location>
</feature>
<feature type="compositionally biased region" description="Polar residues" evidence="1">
    <location>
        <begin position="378"/>
        <end position="389"/>
    </location>
</feature>
<feature type="compositionally biased region" description="Pro residues" evidence="1">
    <location>
        <begin position="240"/>
        <end position="249"/>
    </location>
</feature>
<dbReference type="InterPro" id="IPR001849">
    <property type="entry name" value="PH_domain"/>
</dbReference>
<feature type="region of interest" description="Disordered" evidence="1">
    <location>
        <begin position="12"/>
        <end position="34"/>
    </location>
</feature>
<feature type="region of interest" description="Disordered" evidence="1">
    <location>
        <begin position="63"/>
        <end position="83"/>
    </location>
</feature>
<feature type="domain" description="PH" evidence="2">
    <location>
        <begin position="740"/>
        <end position="866"/>
    </location>
</feature>
<sequence length="894" mass="98294">MAAAFKPLLELGLPDSVSPNQNHHSFNGFETSPLNQRIKTNGSIVRSHSAGDGQMSLVAENRYNGYPHSPYEAEDDDGDNESPPVLLSECPEFQPYLKPSPLQKEIGVLNEEDEIVFGFLPRNGNKTDGNNEDEESAIWELIEAEAEAYCASGRGGEDKSRCLGNLMTQPPAKETISHETPKLNSLHEDPSPPTSGVAALLNCAASELNKLRVGAAVLRKTSVESKESPKPSSFSLPLSQPQPPPPPPQVAAENRHEKTSSTTGTLASLLHIQLAQLNRMSEAVRVEFSNQLAHERALLELLELEHSRVRSEVRAAEKRGETAPPDLTNQLRHLKERLDQQKTLIDDLEYQYLEDKTKYEEEKESLIAQLKLHEDTPSESPHSTSPNRQFRTDDVAPTQADNCYSGFGTVVAQPDSLPTQKTNSPIYSSPVKDSPVDCPGGPSTPVDNGPRNRAFFGENEANLSATSSIAPVPVAENQGHLVRTPPRTLAEYVEGMQSNSGFSHYSPPLLPSTSPSIHRRGNSSVNEPKIPFPLSVFHHQNGRSFEETVTTSSSSSLVPVERDPFQSSFTSSSINIFHAVPPLPPSAAVPEPLMGDCEASMRRPRLDDVMPQPLDGTFIRRRQRTASAATRRVWQDCEARPLTRYLPVPDDISFDLRHHLEVTCGHILCSPLLMPQLHVDATTCAGYLYKIDSRMTTTTTTATRGASTDSQQDVSSSGGDLSFFSPATRRARQVSRVTPPSNGGGFMAALFHRSRRGKRRWFVLDRRRRLLIYYSCQTSKTSSAASLMKPKDVISFTDIIDVYPDNHARKNNTSFCLLLVASCPPPPMMLSPRRRPLPTRTRLLSLAAPSVEAMRVWVDALFTCAGAYLCLPNVNGGGITGLRQHESEEGCEVP</sequence>
<dbReference type="Pfam" id="PF00169">
    <property type="entry name" value="PH"/>
    <property type="match status" value="1"/>
</dbReference>
<keyword evidence="4" id="KW-1185">Reference proteome</keyword>
<dbReference type="PANTHER" id="PTHR12156">
    <property type="entry name" value="PLECKSTRIN HOMOLOGY-LIKE DOMAIN, FAMILY B, MEMBER 3"/>
    <property type="match status" value="1"/>
</dbReference>
<accession>A0A158QU17</accession>
<dbReference type="Gene3D" id="2.30.29.30">
    <property type="entry name" value="Pleckstrin-homology domain (PH domain)/Phosphotyrosine-binding domain (PTB)"/>
    <property type="match status" value="1"/>
</dbReference>
<proteinExistence type="predicted"/>
<evidence type="ECO:0000313" key="4">
    <source>
        <dbReference type="Proteomes" id="UP000267029"/>
    </source>
</evidence>
<feature type="compositionally biased region" description="Polar residues" evidence="1">
    <location>
        <begin position="17"/>
        <end position="34"/>
    </location>
</feature>
<dbReference type="OrthoDB" id="6020705at2759"/>
<evidence type="ECO:0000313" key="3">
    <source>
        <dbReference type="EMBL" id="VDD79594.1"/>
    </source>
</evidence>
<dbReference type="PROSITE" id="PS50003">
    <property type="entry name" value="PH_DOMAIN"/>
    <property type="match status" value="1"/>
</dbReference>
<dbReference type="SMART" id="SM00233">
    <property type="entry name" value="PH"/>
    <property type="match status" value="1"/>
</dbReference>
<dbReference type="SUPFAM" id="SSF50729">
    <property type="entry name" value="PH domain-like"/>
    <property type="match status" value="1"/>
</dbReference>
<dbReference type="WBParaSite" id="MCU_000637-RA">
    <property type="protein sequence ID" value="MCU_000637-RA"/>
    <property type="gene ID" value="MCU_000637"/>
</dbReference>
<name>A0A158QU17_MESCO</name>
<feature type="compositionally biased region" description="Low complexity" evidence="1">
    <location>
        <begin position="230"/>
        <end position="239"/>
    </location>
</feature>
<reference evidence="3 4" key="1">
    <citation type="submission" date="2018-10" db="EMBL/GenBank/DDBJ databases">
        <authorList>
            <consortium name="Pathogen Informatics"/>
        </authorList>
    </citation>
    <scope>NUCLEOTIDE SEQUENCE [LARGE SCALE GENOMIC DNA]</scope>
</reference>
<protein>
    <submittedName>
        <fullName evidence="5">PH domain-containing protein</fullName>
    </submittedName>
</protein>
<gene>
    <name evidence="3" type="ORF">MCOS_LOCUS5597</name>
</gene>